<sequence>MAVTDVWVELHSEALGVRLVRADTIEQVWWDVKQPAFLTVALRSGHEVRQDVRGGFPTDDIEEDEAADLCTTLVERIAEAVDMGGPRMVWMARDEGTKGVAWNRGPMLDRSAR</sequence>
<dbReference type="RefSeq" id="WP_361709970.1">
    <property type="nucleotide sequence ID" value="NZ_JBEZVE010000043.1"/>
</dbReference>
<evidence type="ECO:0000313" key="1">
    <source>
        <dbReference type="EMBL" id="MEU3787455.1"/>
    </source>
</evidence>
<dbReference type="Proteomes" id="UP001550739">
    <property type="component" value="Unassembled WGS sequence"/>
</dbReference>
<keyword evidence="2" id="KW-1185">Reference proteome</keyword>
<name>A0ABV2ZZM7_9ACTN</name>
<gene>
    <name evidence="1" type="ORF">AB0E89_44260</name>
</gene>
<reference evidence="1 2" key="1">
    <citation type="submission" date="2024-06" db="EMBL/GenBank/DDBJ databases">
        <title>The Natural Products Discovery Center: Release of the First 8490 Sequenced Strains for Exploring Actinobacteria Biosynthetic Diversity.</title>
        <authorList>
            <person name="Kalkreuter E."/>
            <person name="Kautsar S.A."/>
            <person name="Yang D."/>
            <person name="Bader C.D."/>
            <person name="Teijaro C.N."/>
            <person name="Fluegel L."/>
            <person name="Davis C.M."/>
            <person name="Simpson J.R."/>
            <person name="Lauterbach L."/>
            <person name="Steele A.D."/>
            <person name="Gui C."/>
            <person name="Meng S."/>
            <person name="Li G."/>
            <person name="Viehrig K."/>
            <person name="Ye F."/>
            <person name="Su P."/>
            <person name="Kiefer A.F."/>
            <person name="Nichols A."/>
            <person name="Cepeda A.J."/>
            <person name="Yan W."/>
            <person name="Fan B."/>
            <person name="Jiang Y."/>
            <person name="Adhikari A."/>
            <person name="Zheng C.-J."/>
            <person name="Schuster L."/>
            <person name="Cowan T.M."/>
            <person name="Smanski M.J."/>
            <person name="Chevrette M.G."/>
            <person name="De Carvalho L.P.S."/>
            <person name="Shen B."/>
        </authorList>
    </citation>
    <scope>NUCLEOTIDE SEQUENCE [LARGE SCALE GENOMIC DNA]</scope>
    <source>
        <strain evidence="1 2">NPDC033843</strain>
    </source>
</reference>
<proteinExistence type="predicted"/>
<organism evidence="1 2">
    <name type="scientific">Streptomyces sp. 900129855</name>
    <dbReference type="NCBI Taxonomy" id="3155129"/>
    <lineage>
        <taxon>Bacteria</taxon>
        <taxon>Bacillati</taxon>
        <taxon>Actinomycetota</taxon>
        <taxon>Actinomycetes</taxon>
        <taxon>Kitasatosporales</taxon>
        <taxon>Streptomycetaceae</taxon>
        <taxon>Streptomyces</taxon>
    </lineage>
</organism>
<accession>A0ABV2ZZM7</accession>
<protein>
    <submittedName>
        <fullName evidence="1">Uncharacterized protein</fullName>
    </submittedName>
</protein>
<comment type="caution">
    <text evidence="1">The sequence shown here is derived from an EMBL/GenBank/DDBJ whole genome shotgun (WGS) entry which is preliminary data.</text>
</comment>
<dbReference type="EMBL" id="JBEZVE010000043">
    <property type="protein sequence ID" value="MEU3787455.1"/>
    <property type="molecule type" value="Genomic_DNA"/>
</dbReference>
<evidence type="ECO:0000313" key="2">
    <source>
        <dbReference type="Proteomes" id="UP001550739"/>
    </source>
</evidence>